<evidence type="ECO:0000256" key="8">
    <source>
        <dbReference type="ARBA" id="ARBA00023136"/>
    </source>
</evidence>
<evidence type="ECO:0000256" key="6">
    <source>
        <dbReference type="ARBA" id="ARBA00022989"/>
    </source>
</evidence>
<dbReference type="CDD" id="cd16917">
    <property type="entry name" value="HATPase_UhpB-NarQ-NarX-like"/>
    <property type="match status" value="1"/>
</dbReference>
<evidence type="ECO:0000313" key="12">
    <source>
        <dbReference type="EMBL" id="SEG37072.1"/>
    </source>
</evidence>
<evidence type="ECO:0000256" key="9">
    <source>
        <dbReference type="SAM" id="Phobius"/>
    </source>
</evidence>
<dbReference type="Gene3D" id="2.60.40.10">
    <property type="entry name" value="Immunoglobulins"/>
    <property type="match status" value="1"/>
</dbReference>
<name>A0A1H5ZLF7_9BACT</name>
<sequence>MRMVDWAVLHCCAPSRWFLVLVSMLASVFSAGDALAQDPRYLRDQSWSTADGLPQASVHAIALTPDGFLWIATEQGLARYDGAQFTVYDRTSTPQLPSNDLCCLAVTEDGTLWVGSGDGLLALQDGRSVPIPAGPPYQGTPILELHASGQSEVAVLSGAGHFEAGLRGSRALGDSELLASHIPVVAASTPDANGWSATASEVTAREGHGISVWSSGHELPRGRVQTVFLARDHTAWIGMSSGLARLDPATRRAQIMPHFVGRSVLTVFEDREGDLWIGTETAGLHELSRTAFRTVEGTSDVGITAITSTALFGPVLGTRDGGLLRWKDGRIEPMLAAGLEPNDTILCLDSSADGTVWAGTPHGLIRIDARGVARLLTSTEGLPDDSVRSVAAISATQAWVGTAHGLAYVDGDHLRSFGPQDGLGGNLVGTLMLARESSSRNAVWAATDGGLSLVSPDKVQRTYGKAEGLSTPVVAAMTYDGAAQLWLATEDAVLWRIEGNQPRRVLELLPRRNRPQHVVSMRVVSNTLWLQTADGILSADLQRLSACVAAGCSDVARLLTPYGEAQGMPSAETLALASGGPLLRADGELWFPTRGGIAATAANVGLGPPAAPIALERVLQDDRELELSPQLELPYGRSRITFEFAGLSLRDPRAVRYRYRLDGFDRDWIEVGQRRFATYTSLPAGGYAFHVEAALEGQPWSSQQAMLALRISPPFYRRWWFILLIFACGAACLGAGYFYRLRFLRQRFAVTLAERNRIAREVHDTLAQDLVSATLQLDLVMMQLNHRPLPDGRLDRAVMQLRSLRKFVGEGLAEARQSIAELRDGSVNLDLPSRVRGLALRNASIAEITRVVVDGPVRPLRPGVERETTRIVGEALSNAARHAQAKAIAVTLRYLPQQLKVVVHDDGRGFSLDTQAREEGHFGLQGMRERAETLGAELQVESSPGNGTTVTLVVLYGEGV</sequence>
<feature type="domain" description="Histidine kinase/HSP90-like ATPase" evidence="11">
    <location>
        <begin position="863"/>
        <end position="958"/>
    </location>
</feature>
<keyword evidence="3" id="KW-0808">Transferase</keyword>
<protein>
    <submittedName>
        <fullName evidence="12">Two component regulator propeller</fullName>
    </submittedName>
</protein>
<feature type="transmembrane region" description="Helical" evidence="9">
    <location>
        <begin position="719"/>
        <end position="739"/>
    </location>
</feature>
<dbReference type="SUPFAM" id="SSF55874">
    <property type="entry name" value="ATPase domain of HSP90 chaperone/DNA topoisomerase II/histidine kinase"/>
    <property type="match status" value="1"/>
</dbReference>
<proteinExistence type="predicted"/>
<evidence type="ECO:0000259" key="11">
    <source>
        <dbReference type="SMART" id="SM00387"/>
    </source>
</evidence>
<keyword evidence="10" id="KW-0732">Signal</keyword>
<dbReference type="InterPro" id="IPR036890">
    <property type="entry name" value="HATPase_C_sf"/>
</dbReference>
<accession>A0A1H5ZLF7</accession>
<dbReference type="Pfam" id="PF07495">
    <property type="entry name" value="Y_Y_Y"/>
    <property type="match status" value="1"/>
</dbReference>
<dbReference type="SMART" id="SM00387">
    <property type="entry name" value="HATPase_c"/>
    <property type="match status" value="1"/>
</dbReference>
<keyword evidence="4 9" id="KW-0812">Transmembrane</keyword>
<evidence type="ECO:0000256" key="4">
    <source>
        <dbReference type="ARBA" id="ARBA00022692"/>
    </source>
</evidence>
<evidence type="ECO:0000256" key="2">
    <source>
        <dbReference type="ARBA" id="ARBA00022475"/>
    </source>
</evidence>
<evidence type="ECO:0000256" key="5">
    <source>
        <dbReference type="ARBA" id="ARBA00022777"/>
    </source>
</evidence>
<dbReference type="InterPro" id="IPR011712">
    <property type="entry name" value="Sig_transdc_His_kin_sub3_dim/P"/>
</dbReference>
<dbReference type="Pfam" id="PF02518">
    <property type="entry name" value="HATPase_c"/>
    <property type="match status" value="1"/>
</dbReference>
<dbReference type="Pfam" id="PF07730">
    <property type="entry name" value="HisKA_3"/>
    <property type="match status" value="1"/>
</dbReference>
<dbReference type="InterPro" id="IPR011110">
    <property type="entry name" value="Reg_prop"/>
</dbReference>
<keyword evidence="2" id="KW-1003">Cell membrane</keyword>
<evidence type="ECO:0000256" key="3">
    <source>
        <dbReference type="ARBA" id="ARBA00022679"/>
    </source>
</evidence>
<feature type="chain" id="PRO_5009291723" evidence="10">
    <location>
        <begin position="37"/>
        <end position="960"/>
    </location>
</feature>
<dbReference type="GO" id="GO:0000155">
    <property type="term" value="F:phosphorelay sensor kinase activity"/>
    <property type="evidence" value="ECO:0007669"/>
    <property type="project" value="InterPro"/>
</dbReference>
<evidence type="ECO:0000313" key="13">
    <source>
        <dbReference type="Proteomes" id="UP000236728"/>
    </source>
</evidence>
<dbReference type="InterPro" id="IPR011123">
    <property type="entry name" value="Y_Y_Y"/>
</dbReference>
<organism evidence="12 13">
    <name type="scientific">Bryocella elongata</name>
    <dbReference type="NCBI Taxonomy" id="863522"/>
    <lineage>
        <taxon>Bacteria</taxon>
        <taxon>Pseudomonadati</taxon>
        <taxon>Acidobacteriota</taxon>
        <taxon>Terriglobia</taxon>
        <taxon>Terriglobales</taxon>
        <taxon>Acidobacteriaceae</taxon>
        <taxon>Bryocella</taxon>
    </lineage>
</organism>
<gene>
    <name evidence="12" type="ORF">SAMN05421819_2731</name>
</gene>
<dbReference type="InterPro" id="IPR050482">
    <property type="entry name" value="Sensor_HK_TwoCompSys"/>
</dbReference>
<evidence type="ECO:0000256" key="10">
    <source>
        <dbReference type="SAM" id="SignalP"/>
    </source>
</evidence>
<dbReference type="Gene3D" id="1.20.5.1930">
    <property type="match status" value="1"/>
</dbReference>
<dbReference type="Pfam" id="PF07494">
    <property type="entry name" value="Reg_prop"/>
    <property type="match status" value="2"/>
</dbReference>
<evidence type="ECO:0000256" key="1">
    <source>
        <dbReference type="ARBA" id="ARBA00004651"/>
    </source>
</evidence>
<dbReference type="GO" id="GO:0046983">
    <property type="term" value="F:protein dimerization activity"/>
    <property type="evidence" value="ECO:0007669"/>
    <property type="project" value="InterPro"/>
</dbReference>
<dbReference type="SUPFAM" id="SSF63829">
    <property type="entry name" value="Calcium-dependent phosphotriesterase"/>
    <property type="match status" value="2"/>
</dbReference>
<dbReference type="PANTHER" id="PTHR24421">
    <property type="entry name" value="NITRATE/NITRITE SENSOR PROTEIN NARX-RELATED"/>
    <property type="match status" value="1"/>
</dbReference>
<dbReference type="InterPro" id="IPR013783">
    <property type="entry name" value="Ig-like_fold"/>
</dbReference>
<dbReference type="AlphaFoldDB" id="A0A1H5ZLF7"/>
<dbReference type="PANTHER" id="PTHR24421:SF37">
    <property type="entry name" value="SENSOR HISTIDINE KINASE NARS"/>
    <property type="match status" value="1"/>
</dbReference>
<keyword evidence="13" id="KW-1185">Reference proteome</keyword>
<dbReference type="GO" id="GO:0005886">
    <property type="term" value="C:plasma membrane"/>
    <property type="evidence" value="ECO:0007669"/>
    <property type="project" value="UniProtKB-SubCell"/>
</dbReference>
<dbReference type="InterPro" id="IPR015943">
    <property type="entry name" value="WD40/YVTN_repeat-like_dom_sf"/>
</dbReference>
<dbReference type="Gene3D" id="3.30.565.10">
    <property type="entry name" value="Histidine kinase-like ATPase, C-terminal domain"/>
    <property type="match status" value="1"/>
</dbReference>
<keyword evidence="5" id="KW-0418">Kinase</keyword>
<comment type="subcellular location">
    <subcellularLocation>
        <location evidence="1">Cell membrane</location>
        <topology evidence="1">Multi-pass membrane protein</topology>
    </subcellularLocation>
</comment>
<keyword evidence="6 9" id="KW-1133">Transmembrane helix</keyword>
<dbReference type="Gene3D" id="2.130.10.10">
    <property type="entry name" value="YVTN repeat-like/Quinoprotein amine dehydrogenase"/>
    <property type="match status" value="3"/>
</dbReference>
<dbReference type="EMBL" id="FNVA01000004">
    <property type="protein sequence ID" value="SEG37072.1"/>
    <property type="molecule type" value="Genomic_DNA"/>
</dbReference>
<keyword evidence="7" id="KW-0902">Two-component regulatory system</keyword>
<feature type="signal peptide" evidence="10">
    <location>
        <begin position="1"/>
        <end position="36"/>
    </location>
</feature>
<dbReference type="Proteomes" id="UP000236728">
    <property type="component" value="Unassembled WGS sequence"/>
</dbReference>
<dbReference type="InterPro" id="IPR003594">
    <property type="entry name" value="HATPase_dom"/>
</dbReference>
<dbReference type="RefSeq" id="WP_103933599.1">
    <property type="nucleotide sequence ID" value="NZ_FNVA01000004.1"/>
</dbReference>
<reference evidence="12 13" key="1">
    <citation type="submission" date="2016-10" db="EMBL/GenBank/DDBJ databases">
        <authorList>
            <person name="de Groot N.N."/>
        </authorList>
    </citation>
    <scope>NUCLEOTIDE SEQUENCE [LARGE SCALE GENOMIC DNA]</scope>
    <source>
        <strain evidence="12 13">DSM 22489</strain>
    </source>
</reference>
<dbReference type="OrthoDB" id="176203at2"/>
<evidence type="ECO:0000256" key="7">
    <source>
        <dbReference type="ARBA" id="ARBA00023012"/>
    </source>
</evidence>
<keyword evidence="8 9" id="KW-0472">Membrane</keyword>